<evidence type="ECO:0000256" key="9">
    <source>
        <dbReference type="SAM" id="Phobius"/>
    </source>
</evidence>
<comment type="caution">
    <text evidence="11">The sequence shown here is derived from an EMBL/GenBank/DDBJ whole genome shotgun (WGS) entry which is preliminary data.</text>
</comment>
<sequence length="273" mass="30748">MSSYRYEYQAGVSNWSRALGDIQDAWSRRLLWTDMAFREFKGKYRGATFGAFWLTLTTAMTAIGLGVLYGYLFGRPLAEHLPYVTCAILSWGLITGFVNSGCAVFVGNANTFKEFPLPSALFAFKLALSQMIAFSYRSIVLVIMLLIFSKSLTPLALLSVVGFLLLVWIGFWSSLALGVINARYRDFGQLVSAFMTFAFFLTPIFWLPDRLNEYAVYLNFNPFFHMIEVIRGPIMGHDNLALHFGFVAAFAVIAPAIGIFVYGKLSHRLAYWC</sequence>
<keyword evidence="5 9" id="KW-0812">Transmembrane</keyword>
<name>A0ABW1KUN2_9PROT</name>
<evidence type="ECO:0000256" key="4">
    <source>
        <dbReference type="ARBA" id="ARBA00022475"/>
    </source>
</evidence>
<keyword evidence="6 9" id="KW-1133">Transmembrane helix</keyword>
<evidence type="ECO:0000256" key="8">
    <source>
        <dbReference type="ARBA" id="ARBA00023136"/>
    </source>
</evidence>
<organism evidence="11 12">
    <name type="scientific">Hyphococcus aureus</name>
    <dbReference type="NCBI Taxonomy" id="2666033"/>
    <lineage>
        <taxon>Bacteria</taxon>
        <taxon>Pseudomonadati</taxon>
        <taxon>Pseudomonadota</taxon>
        <taxon>Alphaproteobacteria</taxon>
        <taxon>Parvularculales</taxon>
        <taxon>Parvularculaceae</taxon>
        <taxon>Hyphococcus</taxon>
    </lineage>
</organism>
<keyword evidence="12" id="KW-1185">Reference proteome</keyword>
<keyword evidence="7" id="KW-0625">Polysaccharide transport</keyword>
<keyword evidence="8 9" id="KW-0472">Membrane</keyword>
<dbReference type="Pfam" id="PF01061">
    <property type="entry name" value="ABC2_membrane"/>
    <property type="match status" value="1"/>
</dbReference>
<comment type="similarity">
    <text evidence="2">Belongs to the ABC-2 integral membrane protein family.</text>
</comment>
<accession>A0ABW1KUN2</accession>
<feature type="transmembrane region" description="Helical" evidence="9">
    <location>
        <begin position="187"/>
        <end position="207"/>
    </location>
</feature>
<evidence type="ECO:0000256" key="6">
    <source>
        <dbReference type="ARBA" id="ARBA00022989"/>
    </source>
</evidence>
<dbReference type="InterPro" id="IPR013525">
    <property type="entry name" value="ABC2_TM"/>
</dbReference>
<feature type="transmembrane region" description="Helical" evidence="9">
    <location>
        <begin position="155"/>
        <end position="175"/>
    </location>
</feature>
<gene>
    <name evidence="11" type="ORF">ACFMB1_06765</name>
</gene>
<feature type="transmembrane region" description="Helical" evidence="9">
    <location>
        <begin position="84"/>
        <end position="106"/>
    </location>
</feature>
<keyword evidence="7" id="KW-0762">Sugar transport</keyword>
<proteinExistence type="inferred from homology"/>
<comment type="subcellular location">
    <subcellularLocation>
        <location evidence="1">Cell membrane</location>
        <topology evidence="1">Multi-pass membrane protein</topology>
    </subcellularLocation>
</comment>
<feature type="transmembrane region" description="Helical" evidence="9">
    <location>
        <begin position="126"/>
        <end position="148"/>
    </location>
</feature>
<feature type="domain" description="ABC-2 type transporter transmembrane" evidence="10">
    <location>
        <begin position="37"/>
        <end position="232"/>
    </location>
</feature>
<evidence type="ECO:0000256" key="7">
    <source>
        <dbReference type="ARBA" id="ARBA00023047"/>
    </source>
</evidence>
<evidence type="ECO:0000256" key="2">
    <source>
        <dbReference type="ARBA" id="ARBA00007783"/>
    </source>
</evidence>
<evidence type="ECO:0000313" key="11">
    <source>
        <dbReference type="EMBL" id="MFC6035239.1"/>
    </source>
</evidence>
<protein>
    <submittedName>
        <fullName evidence="11">ABC transporter permease</fullName>
    </submittedName>
</protein>
<keyword evidence="4" id="KW-1003">Cell membrane</keyword>
<dbReference type="PANTHER" id="PTHR30413">
    <property type="entry name" value="INNER MEMBRANE TRANSPORT PERMEASE"/>
    <property type="match status" value="1"/>
</dbReference>
<dbReference type="Proteomes" id="UP001596116">
    <property type="component" value="Unassembled WGS sequence"/>
</dbReference>
<reference evidence="11 12" key="1">
    <citation type="submission" date="2024-09" db="EMBL/GenBank/DDBJ databases">
        <authorList>
            <person name="Zhang Z.-H."/>
        </authorList>
    </citation>
    <scope>NUCLEOTIDE SEQUENCE [LARGE SCALE GENOMIC DNA]</scope>
    <source>
        <strain evidence="11 12">HHTR114</strain>
    </source>
</reference>
<evidence type="ECO:0000313" key="12">
    <source>
        <dbReference type="Proteomes" id="UP001596116"/>
    </source>
</evidence>
<dbReference type="EMBL" id="JBHPON010000001">
    <property type="protein sequence ID" value="MFC6035239.1"/>
    <property type="molecule type" value="Genomic_DNA"/>
</dbReference>
<evidence type="ECO:0000256" key="1">
    <source>
        <dbReference type="ARBA" id="ARBA00004651"/>
    </source>
</evidence>
<feature type="transmembrane region" description="Helical" evidence="9">
    <location>
        <begin position="240"/>
        <end position="262"/>
    </location>
</feature>
<evidence type="ECO:0000256" key="5">
    <source>
        <dbReference type="ARBA" id="ARBA00022692"/>
    </source>
</evidence>
<keyword evidence="3" id="KW-0813">Transport</keyword>
<dbReference type="RefSeq" id="WP_379879436.1">
    <property type="nucleotide sequence ID" value="NZ_JBHPON010000001.1"/>
</dbReference>
<dbReference type="PANTHER" id="PTHR30413:SF10">
    <property type="entry name" value="CAPSULE POLYSACCHARIDE EXPORT INNER-MEMBRANE PROTEIN CTRC"/>
    <property type="match status" value="1"/>
</dbReference>
<feature type="transmembrane region" description="Helical" evidence="9">
    <location>
        <begin position="51"/>
        <end position="72"/>
    </location>
</feature>
<evidence type="ECO:0000256" key="3">
    <source>
        <dbReference type="ARBA" id="ARBA00022448"/>
    </source>
</evidence>
<evidence type="ECO:0000259" key="10">
    <source>
        <dbReference type="Pfam" id="PF01061"/>
    </source>
</evidence>